<dbReference type="AlphaFoldDB" id="W6Y489"/>
<evidence type="ECO:0000313" key="1">
    <source>
        <dbReference type="EMBL" id="EUC32698.1"/>
    </source>
</evidence>
<protein>
    <submittedName>
        <fullName evidence="1">Uncharacterized protein</fullName>
    </submittedName>
</protein>
<dbReference type="KEGG" id="bze:COCCADRAFT_5624"/>
<dbReference type="Proteomes" id="UP000053841">
    <property type="component" value="Unassembled WGS sequence"/>
</dbReference>
<dbReference type="GeneID" id="19150151"/>
<name>W6Y489_COCC2</name>
<gene>
    <name evidence="1" type="ORF">COCCADRAFT_5624</name>
</gene>
<organism evidence="1 2">
    <name type="scientific">Cochliobolus carbonum (strain 26-R-13)</name>
    <name type="common">Maize leaf spot fungus</name>
    <name type="synonym">Bipolaris zeicola</name>
    <dbReference type="NCBI Taxonomy" id="930089"/>
    <lineage>
        <taxon>Eukaryota</taxon>
        <taxon>Fungi</taxon>
        <taxon>Dikarya</taxon>
        <taxon>Ascomycota</taxon>
        <taxon>Pezizomycotina</taxon>
        <taxon>Dothideomycetes</taxon>
        <taxon>Pleosporomycetidae</taxon>
        <taxon>Pleosporales</taxon>
        <taxon>Pleosporineae</taxon>
        <taxon>Pleosporaceae</taxon>
        <taxon>Bipolaris</taxon>
    </lineage>
</organism>
<reference evidence="1 2" key="1">
    <citation type="journal article" date="2013" name="PLoS Genet.">
        <title>Comparative genome structure, secondary metabolite, and effector coding capacity across Cochliobolus pathogens.</title>
        <authorList>
            <person name="Condon B.J."/>
            <person name="Leng Y."/>
            <person name="Wu D."/>
            <person name="Bushley K.E."/>
            <person name="Ohm R.A."/>
            <person name="Otillar R."/>
            <person name="Martin J."/>
            <person name="Schackwitz W."/>
            <person name="Grimwood J."/>
            <person name="MohdZainudin N."/>
            <person name="Xue C."/>
            <person name="Wang R."/>
            <person name="Manning V.A."/>
            <person name="Dhillon B."/>
            <person name="Tu Z.J."/>
            <person name="Steffenson B.J."/>
            <person name="Salamov A."/>
            <person name="Sun H."/>
            <person name="Lowry S."/>
            <person name="LaButti K."/>
            <person name="Han J."/>
            <person name="Copeland A."/>
            <person name="Lindquist E."/>
            <person name="Barry K."/>
            <person name="Schmutz J."/>
            <person name="Baker S.E."/>
            <person name="Ciuffetti L.M."/>
            <person name="Grigoriev I.V."/>
            <person name="Zhong S."/>
            <person name="Turgeon B.G."/>
        </authorList>
    </citation>
    <scope>NUCLEOTIDE SEQUENCE [LARGE SCALE GENOMIC DNA]</scope>
    <source>
        <strain evidence="1 2">26-R-13</strain>
    </source>
</reference>
<dbReference type="EMBL" id="KI964626">
    <property type="protein sequence ID" value="EUC32698.1"/>
    <property type="molecule type" value="Genomic_DNA"/>
</dbReference>
<keyword evidence="2" id="KW-1185">Reference proteome</keyword>
<proteinExistence type="predicted"/>
<evidence type="ECO:0000313" key="2">
    <source>
        <dbReference type="Proteomes" id="UP000053841"/>
    </source>
</evidence>
<dbReference type="HOGENOM" id="CLU_1749317_0_0_1"/>
<dbReference type="OrthoDB" id="3682664at2759"/>
<dbReference type="RefSeq" id="XP_007712965.1">
    <property type="nucleotide sequence ID" value="XM_007714775.1"/>
</dbReference>
<accession>W6Y489</accession>
<sequence>MRDPRYKPLLMSCSCKEVVKKLYAMYPGVVSDTKTIGQRYNAERRECLPNFCELAMPGVDCVHAAGMLRATIESLGIGYTDVINEDMKGCVPTLILTLNVRPMICILRLSGAFYAESVCEAIRALLEHNAQARLDQDIEFSIDDTICGN</sequence>